<evidence type="ECO:0000256" key="2">
    <source>
        <dbReference type="ARBA" id="ARBA00022692"/>
    </source>
</evidence>
<comment type="subcellular location">
    <subcellularLocation>
        <location evidence="1">Membrane</location>
        <topology evidence="1">Multi-pass membrane protein</topology>
    </subcellularLocation>
</comment>
<feature type="transmembrane region" description="Helical" evidence="6">
    <location>
        <begin position="405"/>
        <end position="425"/>
    </location>
</feature>
<dbReference type="PANTHER" id="PTHR31566">
    <property type="entry name" value="CYTOCHROME C BIOGENESIS PROTEIN CCS1, CHLOROPLASTIC"/>
    <property type="match status" value="1"/>
</dbReference>
<evidence type="ECO:0000256" key="3">
    <source>
        <dbReference type="ARBA" id="ARBA00022748"/>
    </source>
</evidence>
<keyword evidence="2 6" id="KW-0812">Transmembrane</keyword>
<evidence type="ECO:0000259" key="7">
    <source>
        <dbReference type="Pfam" id="PF05140"/>
    </source>
</evidence>
<organism evidence="8">
    <name type="scientific">freshwater metagenome</name>
    <dbReference type="NCBI Taxonomy" id="449393"/>
    <lineage>
        <taxon>unclassified sequences</taxon>
        <taxon>metagenomes</taxon>
        <taxon>ecological metagenomes</taxon>
    </lineage>
</organism>
<keyword evidence="5 6" id="KW-0472">Membrane</keyword>
<sequence>MALAAVPGSVYPQRSADPNGVRLYFSQQPELAAVLDSLQLFDVYTSVWFSAIYILLFVSLVGCVIPRTKVHYNALRAKPVKTPELLTRMPVHQIGSKRVSLEAAREVLKQRGFRVAVQGNSVSAEKGYLKETGNLVFHYSLLAVLIAVGVGGGFSYSGQRVLVEGETFVNNLASYDAFSPGPLFFEEELQPYSLTLNKFNVLYDLQNPANLGQPIDFIAEVTVSTTQETSEGIVRVNHPLPVPGANVYLTGNGFAPVITVRDGEGNVAYTGPVVYLPQDGNMTSIGVIKVPDANPEQIGMISFFYPTVTELESGAYTSIYPDPIDPLLTFNVYTGDLGLDSGIPRNVYALDVSDMELVAGRDAPNPALELRIGESAALPNGLGTVSFDGLLRFASLDVAFNPGGIWVLIFSFIALFAVVISLSVVRRRVWVRIGDERIEYAGLARGDDEQLEQIVTEIKEEIEGRSA</sequence>
<feature type="transmembrane region" description="Helical" evidence="6">
    <location>
        <begin position="47"/>
        <end position="66"/>
    </location>
</feature>
<dbReference type="PANTHER" id="PTHR31566:SF0">
    <property type="entry name" value="CYTOCHROME C BIOGENESIS PROTEIN CCS1, CHLOROPLASTIC"/>
    <property type="match status" value="1"/>
</dbReference>
<dbReference type="InterPro" id="IPR007816">
    <property type="entry name" value="ResB-like_domain"/>
</dbReference>
<evidence type="ECO:0000256" key="6">
    <source>
        <dbReference type="SAM" id="Phobius"/>
    </source>
</evidence>
<reference evidence="8" key="1">
    <citation type="submission" date="2020-05" db="EMBL/GenBank/DDBJ databases">
        <authorList>
            <person name="Chiriac C."/>
            <person name="Salcher M."/>
            <person name="Ghai R."/>
            <person name="Kavagutti S V."/>
        </authorList>
    </citation>
    <scope>NUCLEOTIDE SEQUENCE</scope>
</reference>
<protein>
    <submittedName>
        <fullName evidence="8">Unannotated protein</fullName>
    </submittedName>
</protein>
<evidence type="ECO:0000256" key="1">
    <source>
        <dbReference type="ARBA" id="ARBA00004141"/>
    </source>
</evidence>
<dbReference type="AlphaFoldDB" id="A0A6J6C116"/>
<gene>
    <name evidence="8" type="ORF">UFOPK1503_00536</name>
</gene>
<proteinExistence type="predicted"/>
<feature type="transmembrane region" description="Helical" evidence="6">
    <location>
        <begin position="136"/>
        <end position="156"/>
    </location>
</feature>
<dbReference type="Pfam" id="PF05140">
    <property type="entry name" value="ResB"/>
    <property type="match status" value="1"/>
</dbReference>
<name>A0A6J6C116_9ZZZZ</name>
<dbReference type="GO" id="GO:0017004">
    <property type="term" value="P:cytochrome complex assembly"/>
    <property type="evidence" value="ECO:0007669"/>
    <property type="project" value="UniProtKB-KW"/>
</dbReference>
<dbReference type="EMBL" id="CAEZST010000006">
    <property type="protein sequence ID" value="CAB4544814.1"/>
    <property type="molecule type" value="Genomic_DNA"/>
</dbReference>
<dbReference type="GO" id="GO:0016020">
    <property type="term" value="C:membrane"/>
    <property type="evidence" value="ECO:0007669"/>
    <property type="project" value="UniProtKB-SubCell"/>
</dbReference>
<keyword evidence="3" id="KW-0201">Cytochrome c-type biogenesis</keyword>
<accession>A0A6J6C116</accession>
<evidence type="ECO:0000256" key="5">
    <source>
        <dbReference type="ARBA" id="ARBA00023136"/>
    </source>
</evidence>
<feature type="domain" description="ResB-like" evidence="7">
    <location>
        <begin position="2"/>
        <end position="453"/>
    </location>
</feature>
<keyword evidence="4 6" id="KW-1133">Transmembrane helix</keyword>
<evidence type="ECO:0000313" key="8">
    <source>
        <dbReference type="EMBL" id="CAB4544814.1"/>
    </source>
</evidence>
<dbReference type="InterPro" id="IPR023494">
    <property type="entry name" value="Cyt_c_bgen_Ccs1/CcsB/ResB"/>
</dbReference>
<evidence type="ECO:0000256" key="4">
    <source>
        <dbReference type="ARBA" id="ARBA00022989"/>
    </source>
</evidence>